<dbReference type="AlphaFoldDB" id="A0A8K1CFX4"/>
<reference evidence="3" key="1">
    <citation type="submission" date="2019-03" db="EMBL/GenBank/DDBJ databases">
        <title>Long read genome sequence of the mycoparasitic Pythium oligandrum ATCC 38472 isolated from sugarbeet rhizosphere.</title>
        <authorList>
            <person name="Gaulin E."/>
        </authorList>
    </citation>
    <scope>NUCLEOTIDE SEQUENCE</scope>
    <source>
        <strain evidence="3">ATCC 38472_TT</strain>
    </source>
</reference>
<feature type="signal peptide" evidence="2">
    <location>
        <begin position="1"/>
        <end position="29"/>
    </location>
</feature>
<dbReference type="EMBL" id="SPLM01000075">
    <property type="protein sequence ID" value="TMW61808.1"/>
    <property type="molecule type" value="Genomic_DNA"/>
</dbReference>
<keyword evidence="2" id="KW-0732">Signal</keyword>
<evidence type="ECO:0000313" key="4">
    <source>
        <dbReference type="Proteomes" id="UP000794436"/>
    </source>
</evidence>
<gene>
    <name evidence="3" type="ORF">Poli38472_010871</name>
</gene>
<dbReference type="Proteomes" id="UP000794436">
    <property type="component" value="Unassembled WGS sequence"/>
</dbReference>
<name>A0A8K1CFX4_PYTOL</name>
<feature type="region of interest" description="Disordered" evidence="1">
    <location>
        <begin position="137"/>
        <end position="166"/>
    </location>
</feature>
<evidence type="ECO:0000313" key="3">
    <source>
        <dbReference type="EMBL" id="TMW61808.1"/>
    </source>
</evidence>
<proteinExistence type="predicted"/>
<evidence type="ECO:0000256" key="1">
    <source>
        <dbReference type="SAM" id="MobiDB-lite"/>
    </source>
</evidence>
<keyword evidence="4" id="KW-1185">Reference proteome</keyword>
<feature type="chain" id="PRO_5035418317" evidence="2">
    <location>
        <begin position="30"/>
        <end position="185"/>
    </location>
</feature>
<accession>A0A8K1CFX4</accession>
<protein>
    <submittedName>
        <fullName evidence="3">Uncharacterized protein</fullName>
    </submittedName>
</protein>
<sequence>MHRALRTTVLAKAIAAIILLSNNITLVHAATTTRDDWVPTSTGITVEEAWDQANDYYEDAIEAVDPKDTYKNAIGFDAFDKQIETDIKSGATLDQINTKVSAFVSKTEALIPGFEGVADKQMSRLELEYKTKLASSRISGGANSTTPSVSPAPSLSSRTAPTSSTVPQEDVALTAIAGLLAMDCC</sequence>
<evidence type="ECO:0000256" key="2">
    <source>
        <dbReference type="SAM" id="SignalP"/>
    </source>
</evidence>
<organism evidence="3 4">
    <name type="scientific">Pythium oligandrum</name>
    <name type="common">Mycoparasitic fungus</name>
    <dbReference type="NCBI Taxonomy" id="41045"/>
    <lineage>
        <taxon>Eukaryota</taxon>
        <taxon>Sar</taxon>
        <taxon>Stramenopiles</taxon>
        <taxon>Oomycota</taxon>
        <taxon>Peronosporomycetes</taxon>
        <taxon>Pythiales</taxon>
        <taxon>Pythiaceae</taxon>
        <taxon>Pythium</taxon>
    </lineage>
</organism>
<comment type="caution">
    <text evidence="3">The sequence shown here is derived from an EMBL/GenBank/DDBJ whole genome shotgun (WGS) entry which is preliminary data.</text>
</comment>